<keyword evidence="1" id="KW-0472">Membrane</keyword>
<gene>
    <name evidence="2" type="ORF">GCM10009838_50540</name>
</gene>
<protein>
    <recommendedName>
        <fullName evidence="4">Integral membrane protein</fullName>
    </recommendedName>
</protein>
<comment type="caution">
    <text evidence="2">The sequence shown here is derived from an EMBL/GenBank/DDBJ whole genome shotgun (WGS) entry which is preliminary data.</text>
</comment>
<keyword evidence="3" id="KW-1185">Reference proteome</keyword>
<dbReference type="EMBL" id="BAAAQM010000030">
    <property type="protein sequence ID" value="GAA1982817.1"/>
    <property type="molecule type" value="Genomic_DNA"/>
</dbReference>
<sequence length="193" mass="20526">MASSEELDGLSGLDPAGDLDDSHPWYALRGRAGGWWFLLAVVAAVIAANALLASWSTKSHPREVGSGPAPRPESRQGVSVAQREFGLLAGGGWAQAWQLWSSTARSALSQSDFVRLNTECRPALGVPYTIDSTVPVGTTMVSVTWHQASTTGTAGVVYEGGEWRFVPDAATLADYRQGADKVISERRAAGRCH</sequence>
<evidence type="ECO:0000313" key="2">
    <source>
        <dbReference type="EMBL" id="GAA1982817.1"/>
    </source>
</evidence>
<organism evidence="2 3">
    <name type="scientific">Catenulispora subtropica</name>
    <dbReference type="NCBI Taxonomy" id="450798"/>
    <lineage>
        <taxon>Bacteria</taxon>
        <taxon>Bacillati</taxon>
        <taxon>Actinomycetota</taxon>
        <taxon>Actinomycetes</taxon>
        <taxon>Catenulisporales</taxon>
        <taxon>Catenulisporaceae</taxon>
        <taxon>Catenulispora</taxon>
    </lineage>
</organism>
<dbReference type="RefSeq" id="WP_344659591.1">
    <property type="nucleotide sequence ID" value="NZ_BAAAQM010000030.1"/>
</dbReference>
<keyword evidence="1" id="KW-1133">Transmembrane helix</keyword>
<evidence type="ECO:0000256" key="1">
    <source>
        <dbReference type="SAM" id="Phobius"/>
    </source>
</evidence>
<evidence type="ECO:0000313" key="3">
    <source>
        <dbReference type="Proteomes" id="UP001499854"/>
    </source>
</evidence>
<dbReference type="Proteomes" id="UP001499854">
    <property type="component" value="Unassembled WGS sequence"/>
</dbReference>
<keyword evidence="1" id="KW-0812">Transmembrane</keyword>
<accession>A0ABP5DNM7</accession>
<name>A0ABP5DNM7_9ACTN</name>
<feature type="transmembrane region" description="Helical" evidence="1">
    <location>
        <begin position="34"/>
        <end position="52"/>
    </location>
</feature>
<reference evidence="3" key="1">
    <citation type="journal article" date="2019" name="Int. J. Syst. Evol. Microbiol.">
        <title>The Global Catalogue of Microorganisms (GCM) 10K type strain sequencing project: providing services to taxonomists for standard genome sequencing and annotation.</title>
        <authorList>
            <consortium name="The Broad Institute Genomics Platform"/>
            <consortium name="The Broad Institute Genome Sequencing Center for Infectious Disease"/>
            <person name="Wu L."/>
            <person name="Ma J."/>
        </authorList>
    </citation>
    <scope>NUCLEOTIDE SEQUENCE [LARGE SCALE GENOMIC DNA]</scope>
    <source>
        <strain evidence="3">JCM 16013</strain>
    </source>
</reference>
<proteinExistence type="predicted"/>
<evidence type="ECO:0008006" key="4">
    <source>
        <dbReference type="Google" id="ProtNLM"/>
    </source>
</evidence>